<dbReference type="AlphaFoldDB" id="A0A4Y6GLR2"/>
<organism evidence="1">
    <name type="scientific">Aquilaria malaccensis</name>
    <dbReference type="NCBI Taxonomy" id="223753"/>
    <lineage>
        <taxon>Eukaryota</taxon>
        <taxon>Viridiplantae</taxon>
        <taxon>Streptophyta</taxon>
        <taxon>Embryophyta</taxon>
        <taxon>Tracheophyta</taxon>
        <taxon>Spermatophyta</taxon>
        <taxon>Magnoliopsida</taxon>
        <taxon>eudicotyledons</taxon>
        <taxon>Gunneridae</taxon>
        <taxon>Pentapetalae</taxon>
        <taxon>rosids</taxon>
        <taxon>malvids</taxon>
        <taxon>Malvales</taxon>
        <taxon>Thymelaeaceae</taxon>
        <taxon>Aquilaria</taxon>
    </lineage>
</organism>
<sequence>MMKTKNGKTLGIKDLIIDLLKIKKMV</sequence>
<accession>A0A4Y6GLR2</accession>
<protein>
    <submittedName>
        <fullName evidence="1">Uncharacterized protein</fullName>
    </submittedName>
</protein>
<evidence type="ECO:0000313" key="1">
    <source>
        <dbReference type="EMBL" id="QDF43946.1"/>
    </source>
</evidence>
<dbReference type="EMBL" id="MK751312">
    <property type="protein sequence ID" value="QDF43946.1"/>
    <property type="molecule type" value="mRNA"/>
</dbReference>
<proteinExistence type="evidence at transcript level"/>
<name>A0A4Y6GLR2_9ROSI</name>
<reference evidence="1" key="1">
    <citation type="submission" date="2019-04" db="EMBL/GenBank/DDBJ databases">
        <authorList>
            <person name="Islam M.R."/>
            <person name="Banu S."/>
        </authorList>
    </citation>
    <scope>NUCLEOTIDE SEQUENCE</scope>
    <source>
        <strain evidence="1">TDF-11</strain>
    </source>
</reference>